<protein>
    <submittedName>
        <fullName evidence="1">Uncharacterized protein</fullName>
    </submittedName>
</protein>
<proteinExistence type="predicted"/>
<dbReference type="AlphaFoldDB" id="A0A1C3X6N1"/>
<reference evidence="1 2" key="1">
    <citation type="submission" date="2016-08" db="EMBL/GenBank/DDBJ databases">
        <authorList>
            <person name="Seilhamer J.J."/>
        </authorList>
    </citation>
    <scope>NUCLEOTIDE SEQUENCE [LARGE SCALE GENOMIC DNA]</scope>
    <source>
        <strain evidence="1 2">P1-7</strain>
    </source>
</reference>
<gene>
    <name evidence="1" type="ORF">GA0061101_12677</name>
</gene>
<dbReference type="EMBL" id="FMAF01000026">
    <property type="protein sequence ID" value="SCB47920.1"/>
    <property type="molecule type" value="Genomic_DNA"/>
</dbReference>
<evidence type="ECO:0000313" key="2">
    <source>
        <dbReference type="Proteomes" id="UP000199205"/>
    </source>
</evidence>
<dbReference type="RefSeq" id="WP_028755183.1">
    <property type="nucleotide sequence ID" value="NZ_FMAF01000026.1"/>
</dbReference>
<accession>A0A1C3X6N1</accession>
<organism evidence="1 2">
    <name type="scientific">Rhizobium lusitanum</name>
    <dbReference type="NCBI Taxonomy" id="293958"/>
    <lineage>
        <taxon>Bacteria</taxon>
        <taxon>Pseudomonadati</taxon>
        <taxon>Pseudomonadota</taxon>
        <taxon>Alphaproteobacteria</taxon>
        <taxon>Hyphomicrobiales</taxon>
        <taxon>Rhizobiaceae</taxon>
        <taxon>Rhizobium/Agrobacterium group</taxon>
        <taxon>Rhizobium</taxon>
    </lineage>
</organism>
<sequence length="64" mass="6806">MRRRSAIGIACTRPSGGLVSYRSRDGGMFAFADDLSDKRQQVREVDEVLATAARGETAGTSDAA</sequence>
<name>A0A1C3X6N1_9HYPH</name>
<dbReference type="GeneID" id="32530330"/>
<dbReference type="Proteomes" id="UP000199205">
    <property type="component" value="Unassembled WGS sequence"/>
</dbReference>
<evidence type="ECO:0000313" key="1">
    <source>
        <dbReference type="EMBL" id="SCB47920.1"/>
    </source>
</evidence>